<accession>A0AAV0F6N5</accession>
<sequence>MVYFRAVTHEGKKYISVSKKKNGEEILLEIFRPFAREFWGATVVSYRVADWTPECEYQDQTMRTLVSGFLHKPSSEILPSLGIRILDDASSSNHVSSSSSSEGETDDHDTVAGLMAKIAPSNCKEVPTNEIPKSPHVKPAVSVFQAENYFFPLYKRFLIDTWCGIQEKLGKATTENVSSFRESVESCVILMEKEGIDLSMLKTKVKHFFERAQAFDQKCSAIADRVPTERQSRELDMLQAFCADIEAKRSQNQVALLDDEKSLNEIKKKITLLEAEAKEVEALILQHHAEASDLDAALTKAKEESSQILKTIKASDEDQLSLSTQKKELEALKDDLVSFKLFLGLVCFLLVYRLAF</sequence>
<dbReference type="Proteomes" id="UP001152523">
    <property type="component" value="Unassembled WGS sequence"/>
</dbReference>
<keyword evidence="3" id="KW-1185">Reference proteome</keyword>
<reference evidence="2" key="1">
    <citation type="submission" date="2022-07" db="EMBL/GenBank/DDBJ databases">
        <authorList>
            <person name="Macas J."/>
            <person name="Novak P."/>
            <person name="Neumann P."/>
        </authorList>
    </citation>
    <scope>NUCLEOTIDE SEQUENCE</scope>
</reference>
<keyword evidence="1" id="KW-0175">Coiled coil</keyword>
<evidence type="ECO:0000256" key="1">
    <source>
        <dbReference type="SAM" id="Coils"/>
    </source>
</evidence>
<feature type="coiled-coil region" evidence="1">
    <location>
        <begin position="256"/>
        <end position="283"/>
    </location>
</feature>
<dbReference type="EMBL" id="CAMAPF010000964">
    <property type="protein sequence ID" value="CAH9131145.1"/>
    <property type="molecule type" value="Genomic_DNA"/>
</dbReference>
<proteinExistence type="predicted"/>
<evidence type="ECO:0008006" key="4">
    <source>
        <dbReference type="Google" id="ProtNLM"/>
    </source>
</evidence>
<organism evidence="2 3">
    <name type="scientific">Cuscuta epithymum</name>
    <dbReference type="NCBI Taxonomy" id="186058"/>
    <lineage>
        <taxon>Eukaryota</taxon>
        <taxon>Viridiplantae</taxon>
        <taxon>Streptophyta</taxon>
        <taxon>Embryophyta</taxon>
        <taxon>Tracheophyta</taxon>
        <taxon>Spermatophyta</taxon>
        <taxon>Magnoliopsida</taxon>
        <taxon>eudicotyledons</taxon>
        <taxon>Gunneridae</taxon>
        <taxon>Pentapetalae</taxon>
        <taxon>asterids</taxon>
        <taxon>lamiids</taxon>
        <taxon>Solanales</taxon>
        <taxon>Convolvulaceae</taxon>
        <taxon>Cuscuteae</taxon>
        <taxon>Cuscuta</taxon>
        <taxon>Cuscuta subgen. Cuscuta</taxon>
    </lineage>
</organism>
<name>A0AAV0F6N5_9ASTE</name>
<comment type="caution">
    <text evidence="2">The sequence shown here is derived from an EMBL/GenBank/DDBJ whole genome shotgun (WGS) entry which is preliminary data.</text>
</comment>
<gene>
    <name evidence="2" type="ORF">CEPIT_LOCUS31185</name>
</gene>
<evidence type="ECO:0000313" key="2">
    <source>
        <dbReference type="EMBL" id="CAH9131145.1"/>
    </source>
</evidence>
<protein>
    <recommendedName>
        <fullName evidence="4">MATH domain-containing protein</fullName>
    </recommendedName>
</protein>
<evidence type="ECO:0000313" key="3">
    <source>
        <dbReference type="Proteomes" id="UP001152523"/>
    </source>
</evidence>
<dbReference type="AlphaFoldDB" id="A0AAV0F6N5"/>